<dbReference type="GO" id="GO:0006508">
    <property type="term" value="P:proteolysis"/>
    <property type="evidence" value="ECO:0007669"/>
    <property type="project" value="UniProtKB-KW"/>
</dbReference>
<evidence type="ECO:0000256" key="1">
    <source>
        <dbReference type="ARBA" id="ARBA00008683"/>
    </source>
</evidence>
<accession>A0ABD3RH74</accession>
<feature type="compositionally biased region" description="Low complexity" evidence="5">
    <location>
        <begin position="347"/>
        <end position="358"/>
    </location>
</feature>
<evidence type="ECO:0000313" key="10">
    <source>
        <dbReference type="Proteomes" id="UP001530377"/>
    </source>
</evidence>
<feature type="compositionally biased region" description="Basic residues" evidence="5">
    <location>
        <begin position="47"/>
        <end position="57"/>
    </location>
</feature>
<organism evidence="9 10">
    <name type="scientific">Cyclostephanos tholiformis</name>
    <dbReference type="NCBI Taxonomy" id="382380"/>
    <lineage>
        <taxon>Eukaryota</taxon>
        <taxon>Sar</taxon>
        <taxon>Stramenopiles</taxon>
        <taxon>Ochrophyta</taxon>
        <taxon>Bacillariophyta</taxon>
        <taxon>Coscinodiscophyceae</taxon>
        <taxon>Thalassiosirophycidae</taxon>
        <taxon>Stephanodiscales</taxon>
        <taxon>Stephanodiscaceae</taxon>
        <taxon>Cyclostephanos</taxon>
    </lineage>
</organism>
<keyword evidence="3" id="KW-0378">Hydrolase</keyword>
<evidence type="ECO:0000256" key="6">
    <source>
        <dbReference type="SAM" id="Phobius"/>
    </source>
</evidence>
<evidence type="ECO:0000256" key="7">
    <source>
        <dbReference type="SAM" id="SignalP"/>
    </source>
</evidence>
<sequence length="930" mass="100874">MASTPSSLVVVVVVVVVSSLSPRSDAFHRILERASATTSSFSSSSSLHRRRHRRRSCAKMSSSSSSSSSSSYRRGRKLRDDGVIVVHPSVIDAMIPRGGGGDGGDDDGNEEVDEGKNSDRDVVVVDDRDNRDAANGDVGIGVGRVEEEEGGEEEEEEEGSKDAPNRDDGTTEDESEGGRRRRRDRRHRDRGIRATKSSISDPAPDGGRIPIEKPPKFRHAMTLSSRDVRRDLYVLLALIAFRRDILDFIVRHLAPLVPERITLEIDWSVENALKLILAGEVFRRYFLRPRPRRIAYVDGGDRPTTKDTTTTTTTTTDVDDDAEITGVSIGNENRTRYETGSPSSLSTTTTTTTRTTATARRPSVVSPVVVPSLVLVSVVVLLAMVLPRNVAYLVLPMALRVLLHYSSTSGDGNDPDHPLMTMMLPLRGWGDQSYAARRTAYLPPPEQHYAFEQLNERYVRDWGAYAKAHDVHPMVTPRSSPAWDGGSAGGDVSVTSYVRSIFVGARESVSTTVRPITTSRRMGGGTTRYPNEYNNGTAIVLDMRGLDAQASKMEVIRDQISFLIHYVTHTTADVASVERYGDVAPAVTVETAVDDVATTDGLAATSASDADDYSRADSNPSRDPLVGPTVEVIVLLESHGGGVSQYGLAASHLHRLRTNPNFKLTVCVDTVAASGGYMMACMASPGQLFCAPFAMIGSIGVIGQSLNIQKTLEGYGIRPYIFRGGKMKNPVGMVGEVTRDGVVAMQQMIDRVHDAFRDHVASARGEALTSSSSSSSSSSNSIPRQSIGYFRLEAGSDRGMDACKTSIESVMDRVATGDVFLGVEALKLGLVDRLITSDEYIFERIRNGARVLKLINYRRPAGLSGLLVGSPYHHRMHSSLSVVGADGAVRILKKLVHRMISACLSWADDGMADSPIPCISSRPAVGSMPW</sequence>
<dbReference type="EMBL" id="JALLPB020000216">
    <property type="protein sequence ID" value="KAL3812099.1"/>
    <property type="molecule type" value="Genomic_DNA"/>
</dbReference>
<feature type="signal peptide" evidence="7">
    <location>
        <begin position="1"/>
        <end position="26"/>
    </location>
</feature>
<feature type="compositionally biased region" description="Basic and acidic residues" evidence="5">
    <location>
        <begin position="160"/>
        <end position="169"/>
    </location>
</feature>
<keyword evidence="4" id="KW-0720">Serine protease</keyword>
<feature type="domain" description="Peptidase S49" evidence="8">
    <location>
        <begin position="663"/>
        <end position="765"/>
    </location>
</feature>
<feature type="region of interest" description="Disordered" evidence="5">
    <location>
        <begin position="297"/>
        <end position="316"/>
    </location>
</feature>
<feature type="compositionally biased region" description="Acidic residues" evidence="5">
    <location>
        <begin position="103"/>
        <end position="113"/>
    </location>
</feature>
<evidence type="ECO:0000256" key="4">
    <source>
        <dbReference type="ARBA" id="ARBA00022825"/>
    </source>
</evidence>
<keyword evidence="7" id="KW-0732">Signal</keyword>
<dbReference type="InterPro" id="IPR002142">
    <property type="entry name" value="Peptidase_S49"/>
</dbReference>
<feature type="chain" id="PRO_5044807000" description="Peptidase S49 domain-containing protein" evidence="7">
    <location>
        <begin position="27"/>
        <end position="930"/>
    </location>
</feature>
<dbReference type="InterPro" id="IPR047272">
    <property type="entry name" value="S49_SppA_C"/>
</dbReference>
<feature type="region of interest" description="Disordered" evidence="5">
    <location>
        <begin position="38"/>
        <end position="213"/>
    </location>
</feature>
<evidence type="ECO:0000313" key="9">
    <source>
        <dbReference type="EMBL" id="KAL3812099.1"/>
    </source>
</evidence>
<dbReference type="AlphaFoldDB" id="A0ABD3RH74"/>
<keyword evidence="6" id="KW-1133">Transmembrane helix</keyword>
<keyword evidence="10" id="KW-1185">Reference proteome</keyword>
<keyword evidence="2" id="KW-0645">Protease</keyword>
<evidence type="ECO:0000256" key="2">
    <source>
        <dbReference type="ARBA" id="ARBA00022670"/>
    </source>
</evidence>
<feature type="transmembrane region" description="Helical" evidence="6">
    <location>
        <begin position="364"/>
        <end position="383"/>
    </location>
</feature>
<dbReference type="InterPro" id="IPR029045">
    <property type="entry name" value="ClpP/crotonase-like_dom_sf"/>
</dbReference>
<comment type="caution">
    <text evidence="9">The sequence shown here is derived from an EMBL/GenBank/DDBJ whole genome shotgun (WGS) entry which is preliminary data.</text>
</comment>
<dbReference type="PANTHER" id="PTHR42987:SF4">
    <property type="entry name" value="PROTEASE SOHB-RELATED"/>
    <property type="match status" value="1"/>
</dbReference>
<evidence type="ECO:0000256" key="5">
    <source>
        <dbReference type="SAM" id="MobiDB-lite"/>
    </source>
</evidence>
<dbReference type="CDD" id="cd07023">
    <property type="entry name" value="S49_Sppa_N_C"/>
    <property type="match status" value="1"/>
</dbReference>
<dbReference type="GO" id="GO:0008236">
    <property type="term" value="F:serine-type peptidase activity"/>
    <property type="evidence" value="ECO:0007669"/>
    <property type="project" value="UniProtKB-KW"/>
</dbReference>
<dbReference type="Proteomes" id="UP001530377">
    <property type="component" value="Unassembled WGS sequence"/>
</dbReference>
<keyword evidence="6" id="KW-0472">Membrane</keyword>
<dbReference type="SUPFAM" id="SSF52096">
    <property type="entry name" value="ClpP/crotonase"/>
    <property type="match status" value="1"/>
</dbReference>
<feature type="compositionally biased region" description="Basic and acidic residues" evidence="5">
    <location>
        <begin position="114"/>
        <end position="134"/>
    </location>
</feature>
<comment type="similarity">
    <text evidence="1">Belongs to the peptidase S49 family.</text>
</comment>
<evidence type="ECO:0000259" key="8">
    <source>
        <dbReference type="Pfam" id="PF01343"/>
    </source>
</evidence>
<dbReference type="Pfam" id="PF01343">
    <property type="entry name" value="Peptidase_S49"/>
    <property type="match status" value="1"/>
</dbReference>
<keyword evidence="6" id="KW-0812">Transmembrane</keyword>
<gene>
    <name evidence="9" type="ORF">ACHAXA_009434</name>
</gene>
<name>A0ABD3RH74_9STRA</name>
<feature type="compositionally biased region" description="Polar residues" evidence="5">
    <location>
        <begin position="331"/>
        <end position="346"/>
    </location>
</feature>
<feature type="region of interest" description="Disordered" evidence="5">
    <location>
        <begin position="331"/>
        <end position="358"/>
    </location>
</feature>
<reference evidence="9 10" key="1">
    <citation type="submission" date="2024-10" db="EMBL/GenBank/DDBJ databases">
        <title>Updated reference genomes for cyclostephanoid diatoms.</title>
        <authorList>
            <person name="Roberts W.R."/>
            <person name="Alverson A.J."/>
        </authorList>
    </citation>
    <scope>NUCLEOTIDE SEQUENCE [LARGE SCALE GENOMIC DNA]</scope>
    <source>
        <strain evidence="9 10">AJA228-03</strain>
    </source>
</reference>
<dbReference type="Gene3D" id="3.90.226.10">
    <property type="entry name" value="2-enoyl-CoA Hydratase, Chain A, domain 1"/>
    <property type="match status" value="1"/>
</dbReference>
<evidence type="ECO:0000256" key="3">
    <source>
        <dbReference type="ARBA" id="ARBA00022801"/>
    </source>
</evidence>
<feature type="compositionally biased region" description="Acidic residues" evidence="5">
    <location>
        <begin position="146"/>
        <end position="159"/>
    </location>
</feature>
<protein>
    <recommendedName>
        <fullName evidence="8">Peptidase S49 domain-containing protein</fullName>
    </recommendedName>
</protein>
<feature type="compositionally biased region" description="Low complexity" evidence="5">
    <location>
        <begin position="306"/>
        <end position="316"/>
    </location>
</feature>
<feature type="compositionally biased region" description="Low complexity" evidence="5">
    <location>
        <begin position="61"/>
        <end position="71"/>
    </location>
</feature>
<proteinExistence type="inferred from homology"/>
<feature type="compositionally biased region" description="Basic residues" evidence="5">
    <location>
        <begin position="179"/>
        <end position="190"/>
    </location>
</feature>
<dbReference type="PANTHER" id="PTHR42987">
    <property type="entry name" value="PEPTIDASE S49"/>
    <property type="match status" value="1"/>
</dbReference>